<dbReference type="NCBIfam" id="TIGR00773">
    <property type="entry name" value="NhaA"/>
    <property type="match status" value="1"/>
</dbReference>
<keyword evidence="7" id="KW-0406">Ion transport</keyword>
<feature type="transmembrane region" description="Helical" evidence="7">
    <location>
        <begin position="12"/>
        <end position="31"/>
    </location>
</feature>
<dbReference type="OrthoDB" id="9808135at2"/>
<comment type="catalytic activity">
    <reaction evidence="7">
        <text>Na(+)(in) + 2 H(+)(out) = Na(+)(out) + 2 H(+)(in)</text>
        <dbReference type="Rhea" id="RHEA:29251"/>
        <dbReference type="ChEBI" id="CHEBI:15378"/>
        <dbReference type="ChEBI" id="CHEBI:29101"/>
    </reaction>
</comment>
<feature type="transmembrane region" description="Helical" evidence="7">
    <location>
        <begin position="323"/>
        <end position="352"/>
    </location>
</feature>
<reference evidence="8 9" key="1">
    <citation type="submission" date="2018-10" db="EMBL/GenBank/DDBJ databases">
        <title>Genomic Encyclopedia of Type Strains, Phase IV (KMG-IV): sequencing the most valuable type-strain genomes for metagenomic binning, comparative biology and taxonomic classification.</title>
        <authorList>
            <person name="Goeker M."/>
        </authorList>
    </citation>
    <scope>NUCLEOTIDE SEQUENCE [LARGE SCALE GENOMIC DNA]</scope>
    <source>
        <strain evidence="8 9">DSM 25080</strain>
    </source>
</reference>
<comment type="similarity">
    <text evidence="7">Belongs to the NhaA Na(+)/H(+) (TC 2.A.33) antiporter family.</text>
</comment>
<organism evidence="8 9">
    <name type="scientific">Umboniibacter marinipuniceus</name>
    <dbReference type="NCBI Taxonomy" id="569599"/>
    <lineage>
        <taxon>Bacteria</taxon>
        <taxon>Pseudomonadati</taxon>
        <taxon>Pseudomonadota</taxon>
        <taxon>Gammaproteobacteria</taxon>
        <taxon>Cellvibrionales</taxon>
        <taxon>Cellvibrionaceae</taxon>
        <taxon>Umboniibacter</taxon>
    </lineage>
</organism>
<feature type="transmembrane region" description="Helical" evidence="7">
    <location>
        <begin position="178"/>
        <end position="197"/>
    </location>
</feature>
<dbReference type="Proteomes" id="UP000267187">
    <property type="component" value="Unassembled WGS sequence"/>
</dbReference>
<dbReference type="HAMAP" id="MF_01844">
    <property type="entry name" value="NhaA"/>
    <property type="match status" value="1"/>
</dbReference>
<comment type="subcellular location">
    <subcellularLocation>
        <location evidence="1">Cell inner membrane</location>
        <topology evidence="1">Multi-pass membrane protein</topology>
    </subcellularLocation>
    <subcellularLocation>
        <location evidence="7">Cell membrane</location>
        <topology evidence="7">Multi-pass membrane protein</topology>
    </subcellularLocation>
</comment>
<evidence type="ECO:0000256" key="1">
    <source>
        <dbReference type="ARBA" id="ARBA00004429"/>
    </source>
</evidence>
<accession>A0A3M0AAR5</accession>
<feature type="transmembrane region" description="Helical" evidence="7">
    <location>
        <begin position="56"/>
        <end position="74"/>
    </location>
</feature>
<dbReference type="GO" id="GO:0015385">
    <property type="term" value="F:sodium:proton antiporter activity"/>
    <property type="evidence" value="ECO:0007669"/>
    <property type="project" value="UniProtKB-UniRule"/>
</dbReference>
<dbReference type="Pfam" id="PF06965">
    <property type="entry name" value="Na_H_antiport_1"/>
    <property type="match status" value="1"/>
</dbReference>
<feature type="transmembrane region" description="Helical" evidence="7">
    <location>
        <begin position="364"/>
        <end position="385"/>
    </location>
</feature>
<feature type="transmembrane region" description="Helical" evidence="7">
    <location>
        <begin position="204"/>
        <end position="236"/>
    </location>
</feature>
<keyword evidence="7" id="KW-0813">Transport</keyword>
<feature type="transmembrane region" description="Helical" evidence="7">
    <location>
        <begin position="300"/>
        <end position="317"/>
    </location>
</feature>
<keyword evidence="2 7" id="KW-1003">Cell membrane</keyword>
<evidence type="ECO:0000313" key="9">
    <source>
        <dbReference type="Proteomes" id="UP000267187"/>
    </source>
</evidence>
<dbReference type="InterPro" id="IPR004670">
    <property type="entry name" value="NhaA"/>
</dbReference>
<dbReference type="GO" id="GO:0005886">
    <property type="term" value="C:plasma membrane"/>
    <property type="evidence" value="ECO:0007669"/>
    <property type="project" value="UniProtKB-SubCell"/>
</dbReference>
<dbReference type="NCBIfam" id="NF007112">
    <property type="entry name" value="PRK09561.1"/>
    <property type="match status" value="1"/>
</dbReference>
<evidence type="ECO:0000313" key="8">
    <source>
        <dbReference type="EMBL" id="RMA79485.1"/>
    </source>
</evidence>
<keyword evidence="7" id="KW-0050">Antiport</keyword>
<evidence type="ECO:0000256" key="6">
    <source>
        <dbReference type="ARBA" id="ARBA00023201"/>
    </source>
</evidence>
<name>A0A3M0AAR5_9GAMM</name>
<dbReference type="AlphaFoldDB" id="A0A3M0AAR5"/>
<feature type="transmembrane region" description="Helical" evidence="7">
    <location>
        <begin position="95"/>
        <end position="114"/>
    </location>
</feature>
<feature type="transmembrane region" description="Helical" evidence="7">
    <location>
        <begin position="120"/>
        <end position="141"/>
    </location>
</feature>
<dbReference type="GO" id="GO:0006885">
    <property type="term" value="P:regulation of pH"/>
    <property type="evidence" value="ECO:0007669"/>
    <property type="project" value="UniProtKB-UniRule"/>
</dbReference>
<dbReference type="Gene3D" id="1.20.1530.10">
    <property type="entry name" value="Na+/H+ antiporter like domain"/>
    <property type="match status" value="1"/>
</dbReference>
<evidence type="ECO:0000256" key="4">
    <source>
        <dbReference type="ARBA" id="ARBA00022989"/>
    </source>
</evidence>
<comment type="function">
    <text evidence="7">Na(+)/H(+) antiporter that extrudes sodium in exchange for external protons.</text>
</comment>
<dbReference type="PANTHER" id="PTHR30341">
    <property type="entry name" value="SODIUM ION/PROTON ANTIPORTER NHAA-RELATED"/>
    <property type="match status" value="1"/>
</dbReference>
<proteinExistence type="inferred from homology"/>
<keyword evidence="7" id="KW-0915">Sodium</keyword>
<dbReference type="NCBIfam" id="NF007111">
    <property type="entry name" value="PRK09560.1"/>
    <property type="match status" value="1"/>
</dbReference>
<keyword evidence="9" id="KW-1185">Reference proteome</keyword>
<evidence type="ECO:0000256" key="7">
    <source>
        <dbReference type="HAMAP-Rule" id="MF_01844"/>
    </source>
</evidence>
<evidence type="ECO:0000256" key="5">
    <source>
        <dbReference type="ARBA" id="ARBA00023136"/>
    </source>
</evidence>
<keyword evidence="3 7" id="KW-0812">Transmembrane</keyword>
<keyword evidence="5 7" id="KW-0472">Membrane</keyword>
<dbReference type="PANTHER" id="PTHR30341:SF0">
    <property type="entry name" value="NA(+)_H(+) ANTIPORTER NHAA"/>
    <property type="match status" value="1"/>
</dbReference>
<gene>
    <name evidence="7" type="primary">nhaA</name>
    <name evidence="8" type="ORF">DFR27_1926</name>
</gene>
<sequence length="391" mass="41437">MLKDFLRWEAAGGMLLVVAMAAAMIVANTPLNEYYQAWLDLIVQIRVGSLDIEKPLLLWINDGLMAVFFLMIGLEVKREVMEGELSSPSQIVLPAFAAVGGMLVPALVYVYFNWGNEAAMAGWAIPTATDIAFALGILSLLGNRVPPALKVFLLALAIMDDLGAIIIIAIFYTADLSTLSLISGGIALTVLILFNVFNVKHLGIFMIVGTIMWVCVLKSGVHATLAGVALAFTLPLKFKDGSEGYVHKVEHAVHRYVAFMILPIFAFANTGISFDGIALSEAMGSIPVGIAAGLAIGKPLGVFFFAAIPIIVGWATLPKDVSWSALFGVGCICGVGLTMSLFIGTLAFSGAGGGGEAGIMIDRIGVLAGSWISAILGFFVLWLVLPKVARR</sequence>
<evidence type="ECO:0000256" key="3">
    <source>
        <dbReference type="ARBA" id="ARBA00022692"/>
    </source>
</evidence>
<feature type="transmembrane region" description="Helical" evidence="7">
    <location>
        <begin position="153"/>
        <end position="172"/>
    </location>
</feature>
<feature type="transmembrane region" description="Helical" evidence="7">
    <location>
        <begin position="256"/>
        <end position="279"/>
    </location>
</feature>
<dbReference type="RefSeq" id="WP_121877240.1">
    <property type="nucleotide sequence ID" value="NZ_REFJ01000004.1"/>
</dbReference>
<evidence type="ECO:0000256" key="2">
    <source>
        <dbReference type="ARBA" id="ARBA00022475"/>
    </source>
</evidence>
<dbReference type="InterPro" id="IPR023171">
    <property type="entry name" value="Na/H_antiporter_dom_sf"/>
</dbReference>
<keyword evidence="4 7" id="KW-1133">Transmembrane helix</keyword>
<keyword evidence="6 7" id="KW-0739">Sodium transport</keyword>
<comment type="caution">
    <text evidence="8">The sequence shown here is derived from an EMBL/GenBank/DDBJ whole genome shotgun (WGS) entry which is preliminary data.</text>
</comment>
<protein>
    <recommendedName>
        <fullName evidence="7">Na(+)/H(+) antiporter NhaA</fullName>
    </recommendedName>
    <alternativeName>
        <fullName evidence="7">Sodium/proton antiporter NhaA</fullName>
    </alternativeName>
</protein>
<dbReference type="EMBL" id="REFJ01000004">
    <property type="protein sequence ID" value="RMA79485.1"/>
    <property type="molecule type" value="Genomic_DNA"/>
</dbReference>